<protein>
    <submittedName>
        <fullName evidence="9">Alanine racemase</fullName>
    </submittedName>
</protein>
<dbReference type="GO" id="GO:0046872">
    <property type="term" value="F:metal ion binding"/>
    <property type="evidence" value="ECO:0007669"/>
    <property type="project" value="UniProtKB-KW"/>
</dbReference>
<dbReference type="EMBL" id="BOPV01000001">
    <property type="protein sequence ID" value="GIL38092.1"/>
    <property type="molecule type" value="Genomic_DNA"/>
</dbReference>
<evidence type="ECO:0000256" key="2">
    <source>
        <dbReference type="ARBA" id="ARBA00001947"/>
    </source>
</evidence>
<keyword evidence="6" id="KW-0663">Pyridoxal phosphate</keyword>
<evidence type="ECO:0000256" key="6">
    <source>
        <dbReference type="ARBA" id="ARBA00022898"/>
    </source>
</evidence>
<dbReference type="InterPro" id="IPR029066">
    <property type="entry name" value="PLP-binding_barrel"/>
</dbReference>
<dbReference type="InterPro" id="IPR026956">
    <property type="entry name" value="D-ser_dehydrat-like_dom"/>
</dbReference>
<dbReference type="Pfam" id="PF14031">
    <property type="entry name" value="D-ser_dehydrat"/>
    <property type="match status" value="1"/>
</dbReference>
<gene>
    <name evidence="9" type="ORF">TMPK1_03290</name>
</gene>
<organism evidence="9 10">
    <name type="scientific">Roseiterribacter gracilis</name>
    <dbReference type="NCBI Taxonomy" id="2812848"/>
    <lineage>
        <taxon>Bacteria</taxon>
        <taxon>Pseudomonadati</taxon>
        <taxon>Pseudomonadota</taxon>
        <taxon>Alphaproteobacteria</taxon>
        <taxon>Rhodospirillales</taxon>
        <taxon>Roseiterribacteraceae</taxon>
        <taxon>Roseiterribacter</taxon>
    </lineage>
</organism>
<dbReference type="Gene3D" id="3.20.20.10">
    <property type="entry name" value="Alanine racemase"/>
    <property type="match status" value="1"/>
</dbReference>
<evidence type="ECO:0000313" key="10">
    <source>
        <dbReference type="Proteomes" id="UP000681075"/>
    </source>
</evidence>
<dbReference type="PANTHER" id="PTHR28004:SF2">
    <property type="entry name" value="D-SERINE DEHYDRATASE"/>
    <property type="match status" value="1"/>
</dbReference>
<keyword evidence="4" id="KW-0479">Metal-binding</keyword>
<sequence length="368" mass="39633">MKIEELATPTALLDRAKFQRNCDMMLARVRDLGVKLRPHMKTLKSIDAARVAIDPSHGGIAVATLDEASYFADAGISDIFYAVCITPDKLARAAEIAQRAPDLSLLVDDIATAEAIDAFGRANNRWFRVWIELDSGEHRTGLELGDPMLPVLAKFCDQSPAIELAGVATHGGHSYRCRTIEEIADVAEQERTTAVRAAGMIRALNIPCPGVSVGSTPTALHARSVDGVTEIRAGVYMAGDLFQASIHSGAQDDIALSVLATVISHKANRMMVDAGGLALSKDRSTERTQDRGYGLVVDLHGASLGESIVAGVHQEHGELRGAQLEQLRIGSKVRILPNHACMTAAAYDRLYVVDGDQVVDCWSRTNGW</sequence>
<dbReference type="PANTHER" id="PTHR28004">
    <property type="entry name" value="ZGC:162816-RELATED"/>
    <property type="match status" value="1"/>
</dbReference>
<dbReference type="GO" id="GO:0008721">
    <property type="term" value="F:D-serine ammonia-lyase activity"/>
    <property type="evidence" value="ECO:0007669"/>
    <property type="project" value="TreeGrafter"/>
</dbReference>
<dbReference type="AlphaFoldDB" id="A0A8S8X872"/>
<dbReference type="Pfam" id="PF01168">
    <property type="entry name" value="Ala_racemase_N"/>
    <property type="match status" value="1"/>
</dbReference>
<evidence type="ECO:0000313" key="9">
    <source>
        <dbReference type="EMBL" id="GIL38092.1"/>
    </source>
</evidence>
<dbReference type="GO" id="GO:0036088">
    <property type="term" value="P:D-serine catabolic process"/>
    <property type="evidence" value="ECO:0007669"/>
    <property type="project" value="TreeGrafter"/>
</dbReference>
<name>A0A8S8X872_9PROT</name>
<evidence type="ECO:0000256" key="3">
    <source>
        <dbReference type="ARBA" id="ARBA00005323"/>
    </source>
</evidence>
<dbReference type="Proteomes" id="UP000681075">
    <property type="component" value="Unassembled WGS sequence"/>
</dbReference>
<dbReference type="FunFam" id="3.20.20.10:FF:000016">
    <property type="entry name" value="D-serine dehydratase"/>
    <property type="match status" value="1"/>
</dbReference>
<dbReference type="SUPFAM" id="SSF51419">
    <property type="entry name" value="PLP-binding barrel"/>
    <property type="match status" value="1"/>
</dbReference>
<keyword evidence="7" id="KW-0456">Lyase</keyword>
<dbReference type="InterPro" id="IPR001608">
    <property type="entry name" value="Ala_racemase_N"/>
</dbReference>
<dbReference type="SMART" id="SM01119">
    <property type="entry name" value="D-ser_dehydrat"/>
    <property type="match status" value="1"/>
</dbReference>
<keyword evidence="10" id="KW-1185">Reference proteome</keyword>
<comment type="cofactor">
    <cofactor evidence="1">
        <name>pyridoxal 5'-phosphate</name>
        <dbReference type="ChEBI" id="CHEBI:597326"/>
    </cofactor>
</comment>
<proteinExistence type="inferred from homology"/>
<accession>A0A8S8X872</accession>
<evidence type="ECO:0000256" key="1">
    <source>
        <dbReference type="ARBA" id="ARBA00001933"/>
    </source>
</evidence>
<comment type="cofactor">
    <cofactor evidence="2">
        <name>Zn(2+)</name>
        <dbReference type="ChEBI" id="CHEBI:29105"/>
    </cofactor>
</comment>
<evidence type="ECO:0000259" key="8">
    <source>
        <dbReference type="SMART" id="SM01119"/>
    </source>
</evidence>
<comment type="similarity">
    <text evidence="3">Belongs to the DSD1 family.</text>
</comment>
<evidence type="ECO:0000256" key="4">
    <source>
        <dbReference type="ARBA" id="ARBA00022723"/>
    </source>
</evidence>
<evidence type="ECO:0000256" key="5">
    <source>
        <dbReference type="ARBA" id="ARBA00022833"/>
    </source>
</evidence>
<dbReference type="Gene3D" id="2.40.37.20">
    <property type="entry name" value="D-serine dehydratase-like domain"/>
    <property type="match status" value="1"/>
</dbReference>
<dbReference type="InterPro" id="IPR042208">
    <property type="entry name" value="D-ser_dehydrat-like_sf"/>
</dbReference>
<dbReference type="InterPro" id="IPR051466">
    <property type="entry name" value="D-amino_acid_metab_enzyme"/>
</dbReference>
<reference evidence="9" key="1">
    <citation type="submission" date="2021-02" db="EMBL/GenBank/DDBJ databases">
        <title>Genome sequence of Rhodospirillales sp. strain TMPK1 isolated from soil.</title>
        <authorList>
            <person name="Nakai R."/>
            <person name="Kusada H."/>
            <person name="Tamaki H."/>
        </authorList>
    </citation>
    <scope>NUCLEOTIDE SEQUENCE</scope>
    <source>
        <strain evidence="9">TMPK1</strain>
    </source>
</reference>
<comment type="caution">
    <text evidence="9">The sequence shown here is derived from an EMBL/GenBank/DDBJ whole genome shotgun (WGS) entry which is preliminary data.</text>
</comment>
<evidence type="ECO:0000256" key="7">
    <source>
        <dbReference type="ARBA" id="ARBA00023239"/>
    </source>
</evidence>
<feature type="domain" description="D-serine dehydratase-like" evidence="8">
    <location>
        <begin position="255"/>
        <end position="354"/>
    </location>
</feature>
<keyword evidence="5" id="KW-0862">Zinc</keyword>